<dbReference type="Gene3D" id="3.30.160.390">
    <property type="entry name" value="Integrase, DNA-binding domain"/>
    <property type="match status" value="1"/>
</dbReference>
<evidence type="ECO:0000313" key="2">
    <source>
        <dbReference type="EMBL" id="VWC73279.1"/>
    </source>
</evidence>
<accession>A0ABY6XSP5</accession>
<dbReference type="Pfam" id="PF13356">
    <property type="entry name" value="Arm-DNA-bind_3"/>
    <property type="match status" value="1"/>
</dbReference>
<evidence type="ECO:0000259" key="1">
    <source>
        <dbReference type="Pfam" id="PF13356"/>
    </source>
</evidence>
<protein>
    <submittedName>
        <fullName evidence="2">Prophage integrase IntS</fullName>
    </submittedName>
</protein>
<dbReference type="InterPro" id="IPR038488">
    <property type="entry name" value="Integrase_DNA-bd_sf"/>
</dbReference>
<dbReference type="Proteomes" id="UP000494120">
    <property type="component" value="Unassembled WGS sequence"/>
</dbReference>
<dbReference type="InterPro" id="IPR025166">
    <property type="entry name" value="Integrase_DNA_bind_dom"/>
</dbReference>
<dbReference type="EMBL" id="CABVQG010000011">
    <property type="protein sequence ID" value="VWC73279.1"/>
    <property type="molecule type" value="Genomic_DNA"/>
</dbReference>
<keyword evidence="3" id="KW-1185">Reference proteome</keyword>
<organism evidence="2 3">
    <name type="scientific">Burkholderia aenigmatica</name>
    <dbReference type="NCBI Taxonomy" id="2015348"/>
    <lineage>
        <taxon>Bacteria</taxon>
        <taxon>Pseudomonadati</taxon>
        <taxon>Pseudomonadota</taxon>
        <taxon>Betaproteobacteria</taxon>
        <taxon>Burkholderiales</taxon>
        <taxon>Burkholderiaceae</taxon>
        <taxon>Burkholderia</taxon>
        <taxon>Burkholderia cepacia complex</taxon>
    </lineage>
</organism>
<evidence type="ECO:0000313" key="3">
    <source>
        <dbReference type="Proteomes" id="UP000494120"/>
    </source>
</evidence>
<reference evidence="2 3" key="1">
    <citation type="submission" date="2019-09" db="EMBL/GenBank/DDBJ databases">
        <authorList>
            <person name="Depoorter E."/>
        </authorList>
    </citation>
    <scope>NUCLEOTIDE SEQUENCE [LARGE SCALE GENOMIC DNA]</scope>
    <source>
        <strain evidence="2 3">R-17378</strain>
    </source>
</reference>
<gene>
    <name evidence="2" type="primary">intS</name>
    <name evidence="2" type="ORF">BLA17378_03402</name>
</gene>
<dbReference type="RefSeq" id="WP_174957739.1">
    <property type="nucleotide sequence ID" value="NZ_CABVQG010000011.1"/>
</dbReference>
<feature type="domain" description="Integrase DNA-binding" evidence="1">
    <location>
        <begin position="4"/>
        <end position="80"/>
    </location>
</feature>
<sequence length="81" mass="8617">MGALTVRQIEAAKATGKLCFLSDGRGLFLRIGPDGTKTWLGRVSINGKQRDKPLGKAWGRTMTDGQLSLEGARVAAATTRS</sequence>
<name>A0ABY6XSP5_9BURK</name>
<comment type="caution">
    <text evidence="2">The sequence shown here is derived from an EMBL/GenBank/DDBJ whole genome shotgun (WGS) entry which is preliminary data.</text>
</comment>
<proteinExistence type="predicted"/>